<dbReference type="STRING" id="1447716.AH68_05170"/>
<dbReference type="KEGG" id="bka:AH68_05170"/>
<gene>
    <name evidence="1" type="ORF">AH68_05170</name>
</gene>
<protein>
    <submittedName>
        <fullName evidence="1">Uncharacterized protein</fullName>
    </submittedName>
</protein>
<evidence type="ECO:0000313" key="2">
    <source>
        <dbReference type="Proteomes" id="UP000030625"/>
    </source>
</evidence>
<reference evidence="1 2" key="1">
    <citation type="journal article" date="2015" name="Genome Announc.">
        <title>Complete and Assembled Genome Sequence of Bifidobacterium kashiwanohense PV20-2, Isolated from the Feces of an Anemic Kenyan Infant.</title>
        <authorList>
            <person name="Vazquez-Gutierrez P."/>
            <person name="Lacroix C."/>
            <person name="Chassard C."/>
            <person name="Klumpp J."/>
            <person name="Jans C."/>
            <person name="Stevens M.J."/>
        </authorList>
    </citation>
    <scope>NUCLEOTIDE SEQUENCE [LARGE SCALE GENOMIC DNA]</scope>
    <source>
        <strain evidence="1 2">PV20-2</strain>
    </source>
</reference>
<name>A0A0A7I5E0_9BIFI</name>
<dbReference type="HOGENOM" id="CLU_1736996_0_0_11"/>
<accession>A0A0A7I5E0</accession>
<dbReference type="RefSeq" id="WP_039198200.1">
    <property type="nucleotide sequence ID" value="NZ_CP007456.1"/>
</dbReference>
<sequence>MVDETVEENTATGSDDFRIPETWTELCENEPLFSLLPPLAPAERLSFKQAAQLRKLSGMAGFTLNADINGPEAKSLDDIEAKIDERMEFVGTALDWVKSLTDEPDKVDEWTTGIGLDELFWLIEAILMFYTDQLGKSLASKRKSASTRSN</sequence>
<evidence type="ECO:0000313" key="1">
    <source>
        <dbReference type="EMBL" id="AIZ15447.1"/>
    </source>
</evidence>
<dbReference type="AlphaFoldDB" id="A0A0A7I5E0"/>
<dbReference type="Proteomes" id="UP000030625">
    <property type="component" value="Chromosome"/>
</dbReference>
<organism evidence="1 2">
    <name type="scientific">Bifidobacterium catenulatum PV20-2</name>
    <dbReference type="NCBI Taxonomy" id="1447716"/>
    <lineage>
        <taxon>Bacteria</taxon>
        <taxon>Bacillati</taxon>
        <taxon>Actinomycetota</taxon>
        <taxon>Actinomycetes</taxon>
        <taxon>Bifidobacteriales</taxon>
        <taxon>Bifidobacteriaceae</taxon>
        <taxon>Bifidobacterium</taxon>
    </lineage>
</organism>
<proteinExistence type="predicted"/>
<dbReference type="EMBL" id="CP007456">
    <property type="protein sequence ID" value="AIZ15447.1"/>
    <property type="molecule type" value="Genomic_DNA"/>
</dbReference>